<dbReference type="PANTHER" id="PTHR39206">
    <property type="entry name" value="SLL8004 PROTEIN"/>
    <property type="match status" value="1"/>
</dbReference>
<evidence type="ECO:0000256" key="3">
    <source>
        <dbReference type="ARBA" id="ARBA00022741"/>
    </source>
</evidence>
<evidence type="ECO:0000256" key="1">
    <source>
        <dbReference type="ARBA" id="ARBA00009104"/>
    </source>
</evidence>
<keyword evidence="3" id="KW-0547">Nucleotide-binding</keyword>
<dbReference type="SUPFAM" id="SSF52540">
    <property type="entry name" value="P-loop containing nucleoside triphosphate hydrolases"/>
    <property type="match status" value="1"/>
</dbReference>
<keyword evidence="4" id="KW-0067">ATP-binding</keyword>
<evidence type="ECO:0000259" key="7">
    <source>
        <dbReference type="Pfam" id="PF06414"/>
    </source>
</evidence>
<dbReference type="PANTHER" id="PTHR39206:SF1">
    <property type="entry name" value="SLL8004 PROTEIN"/>
    <property type="match status" value="1"/>
</dbReference>
<feature type="domain" description="Zeta toxin" evidence="7">
    <location>
        <begin position="3"/>
        <end position="146"/>
    </location>
</feature>
<evidence type="ECO:0000313" key="8">
    <source>
        <dbReference type="EMBL" id="OGC05769.1"/>
    </source>
</evidence>
<evidence type="ECO:0000256" key="4">
    <source>
        <dbReference type="ARBA" id="ARBA00022840"/>
    </source>
</evidence>
<evidence type="ECO:0000256" key="6">
    <source>
        <dbReference type="ARBA" id="ARBA00048178"/>
    </source>
</evidence>
<evidence type="ECO:0000313" key="9">
    <source>
        <dbReference type="Proteomes" id="UP000176938"/>
    </source>
</evidence>
<proteinExistence type="inferred from homology"/>
<dbReference type="InterPro" id="IPR010488">
    <property type="entry name" value="Zeta_toxin_domain"/>
</dbReference>
<dbReference type="GO" id="GO:0005524">
    <property type="term" value="F:ATP binding"/>
    <property type="evidence" value="ECO:0007669"/>
    <property type="project" value="UniProtKB-KW"/>
</dbReference>
<evidence type="ECO:0000256" key="2">
    <source>
        <dbReference type="ARBA" id="ARBA00011963"/>
    </source>
</evidence>
<reference evidence="8 9" key="1">
    <citation type="journal article" date="2016" name="Nat. Commun.">
        <title>Thousands of microbial genomes shed light on interconnected biogeochemical processes in an aquifer system.</title>
        <authorList>
            <person name="Anantharaman K."/>
            <person name="Brown C.T."/>
            <person name="Hug L.A."/>
            <person name="Sharon I."/>
            <person name="Castelle C.J."/>
            <person name="Probst A.J."/>
            <person name="Thomas B.C."/>
            <person name="Singh A."/>
            <person name="Wilkins M.J."/>
            <person name="Karaoz U."/>
            <person name="Brodie E.L."/>
            <person name="Williams K.H."/>
            <person name="Hubbard S.S."/>
            <person name="Banfield J.F."/>
        </authorList>
    </citation>
    <scope>NUCLEOTIDE SEQUENCE [LARGE SCALE GENOMIC DNA]</scope>
</reference>
<organism evidence="8 9">
    <name type="scientific">candidate division WOR-1 bacterium RIFCSPLOWO2_02_FULL_46_20</name>
    <dbReference type="NCBI Taxonomy" id="1802567"/>
    <lineage>
        <taxon>Bacteria</taxon>
        <taxon>Bacillati</taxon>
        <taxon>Saganbacteria</taxon>
    </lineage>
</organism>
<dbReference type="InterPro" id="IPR027417">
    <property type="entry name" value="P-loop_NTPase"/>
</dbReference>
<name>A0A1F4RC65_UNCSA</name>
<gene>
    <name evidence="8" type="ORF">A3H38_03970</name>
</gene>
<dbReference type="GO" id="GO:0016301">
    <property type="term" value="F:kinase activity"/>
    <property type="evidence" value="ECO:0007669"/>
    <property type="project" value="InterPro"/>
</dbReference>
<comment type="similarity">
    <text evidence="1">Belongs to the zeta toxin family.</text>
</comment>
<dbReference type="Pfam" id="PF06414">
    <property type="entry name" value="Zeta_toxin"/>
    <property type="match status" value="1"/>
</dbReference>
<dbReference type="CDD" id="cd00882">
    <property type="entry name" value="Ras_like_GTPase"/>
    <property type="match status" value="1"/>
</dbReference>
<accession>A0A1F4RC65</accession>
<dbReference type="AlphaFoldDB" id="A0A1F4RC65"/>
<protein>
    <recommendedName>
        <fullName evidence="5">UDP-N-acetylglucosamine kinase</fullName>
        <ecNumber evidence="2">2.7.1.176</ecNumber>
    </recommendedName>
    <alternativeName>
        <fullName evidence="5">UDP-N-acetylglucosamine kinase</fullName>
    </alternativeName>
</protein>
<dbReference type="Proteomes" id="UP000176938">
    <property type="component" value="Unassembled WGS sequence"/>
</dbReference>
<comment type="catalytic activity">
    <reaction evidence="6">
        <text>UDP-N-acetyl-alpha-D-glucosamine + ATP = UDP-N-acetyl-alpha-D-glucosamine 3'-phosphate + ADP + H(+)</text>
        <dbReference type="Rhea" id="RHEA:32671"/>
        <dbReference type="ChEBI" id="CHEBI:15378"/>
        <dbReference type="ChEBI" id="CHEBI:30616"/>
        <dbReference type="ChEBI" id="CHEBI:57705"/>
        <dbReference type="ChEBI" id="CHEBI:64353"/>
        <dbReference type="ChEBI" id="CHEBI:456216"/>
        <dbReference type="EC" id="2.7.1.176"/>
    </reaction>
</comment>
<dbReference type="EC" id="2.7.1.176" evidence="2"/>
<comment type="caution">
    <text evidence="8">The sequence shown here is derived from an EMBL/GenBank/DDBJ whole genome shotgun (WGS) entry which is preliminary data.</text>
</comment>
<sequence>MSEKKEVHIVGGPNGSGKTTFVKKFLPEYVEITNFVNADDIAVGLSPFDYTSMNIKSGKLMLELIDTYKNKEESFGFESTLAGRKWIKMIHELKNKNYDIFVFFLDLSSVELAVARVRYRVESGGHEIPEETIRRRHSRARQNFWDTYKKLVDNWYLFDNSARMPVLVANQISGRVKVINNKYFDFFINSINSIPRSVQGKGGMSGLSL</sequence>
<evidence type="ECO:0000256" key="5">
    <source>
        <dbReference type="ARBA" id="ARBA00032897"/>
    </source>
</evidence>
<dbReference type="EMBL" id="METP01000034">
    <property type="protein sequence ID" value="OGC05769.1"/>
    <property type="molecule type" value="Genomic_DNA"/>
</dbReference>
<dbReference type="Gene3D" id="3.40.50.300">
    <property type="entry name" value="P-loop containing nucleotide triphosphate hydrolases"/>
    <property type="match status" value="1"/>
</dbReference>